<organism evidence="3 4">
    <name type="scientific">Rhizobium lemnae</name>
    <dbReference type="NCBI Taxonomy" id="1214924"/>
    <lineage>
        <taxon>Bacteria</taxon>
        <taxon>Pseudomonadati</taxon>
        <taxon>Pseudomonadota</taxon>
        <taxon>Alphaproteobacteria</taxon>
        <taxon>Hyphomicrobiales</taxon>
        <taxon>Rhizobiaceae</taxon>
        <taxon>Rhizobium/Agrobacterium group</taxon>
        <taxon>Rhizobium</taxon>
    </lineage>
</organism>
<dbReference type="InterPro" id="IPR012480">
    <property type="entry name" value="Hepar_II_III_C"/>
</dbReference>
<sequence>MQLAERRIRLSLGLLETRRRLGRRLASLCMSIGRTSQGVPDRLIVAPTDLRAIDPFIAEEILAGRFPLAGRLMEVENDSPFLQHLPSKAFAERLHAFSWMRHMRALKTAKARNQTRAIISSWLAIHGHHTRGIAWEPHITTERVIAWLSHSPVVLNGAEASFYRRFMKSLAFHRRYLRKIASCVGEGEVKLRIHIALAMMSLAMPSSAKLVLKDGQKLDRELERQVLADGGHISRNPRTALEILLDLLPLRQTYINLGHDVPTKLIPTIDRIYPALRFFRHQDGDLALFNGATATPAAELLAALRYDETGGKPFKALPHSHFHRLAAGETTIIVDTGKAHRLDVSQTAHAGCLSFEMSAGRSRFIVNAGMLRFASRSYRLMARSTSAHSTITLGETSSSRILQSNLLGPLILDGIEEVTAERWEDSYGNDWLKASHDGYVKPFGWVHRREIGLAAKGNKIKGHDHFFRPEDQIEQRHDESLTATARFHIHPSILLTKLHEDTVMLEGADGETWLFSAPGQSVDIEDDIFFADVTGICPSQQLVIEFTLPQTTDLRWMLKKQG</sequence>
<accession>A0ABV8E5B3</accession>
<evidence type="ECO:0000313" key="3">
    <source>
        <dbReference type="EMBL" id="MFC3967648.1"/>
    </source>
</evidence>
<feature type="domain" description="Heparinase II/III-like C-terminal" evidence="2">
    <location>
        <begin position="310"/>
        <end position="556"/>
    </location>
</feature>
<dbReference type="EMBL" id="JBHSBD010000023">
    <property type="protein sequence ID" value="MFC3967648.1"/>
    <property type="molecule type" value="Genomic_DNA"/>
</dbReference>
<gene>
    <name evidence="3" type="ORF">ACFOVS_05835</name>
</gene>
<dbReference type="Pfam" id="PF07940">
    <property type="entry name" value="Hepar_II_III_C"/>
    <property type="match status" value="1"/>
</dbReference>
<comment type="subcellular location">
    <subcellularLocation>
        <location evidence="1">Cell envelope</location>
    </subcellularLocation>
</comment>
<name>A0ABV8E5B3_9HYPH</name>
<keyword evidence="4" id="KW-1185">Reference proteome</keyword>
<reference evidence="4" key="1">
    <citation type="journal article" date="2019" name="Int. J. Syst. Evol. Microbiol.">
        <title>The Global Catalogue of Microorganisms (GCM) 10K type strain sequencing project: providing services to taxonomists for standard genome sequencing and annotation.</title>
        <authorList>
            <consortium name="The Broad Institute Genomics Platform"/>
            <consortium name="The Broad Institute Genome Sequencing Center for Infectious Disease"/>
            <person name="Wu L."/>
            <person name="Ma J."/>
        </authorList>
    </citation>
    <scope>NUCLEOTIDE SEQUENCE [LARGE SCALE GENOMIC DNA]</scope>
    <source>
        <strain evidence="4">TBRC 5781</strain>
    </source>
</reference>
<protein>
    <submittedName>
        <fullName evidence="3">Heparinase II/III family protein</fullName>
    </submittedName>
</protein>
<dbReference type="Proteomes" id="UP001595697">
    <property type="component" value="Unassembled WGS sequence"/>
</dbReference>
<evidence type="ECO:0000313" key="4">
    <source>
        <dbReference type="Proteomes" id="UP001595697"/>
    </source>
</evidence>
<proteinExistence type="predicted"/>
<dbReference type="Gene3D" id="1.50.10.100">
    <property type="entry name" value="Chondroitin AC/alginate lyase"/>
    <property type="match status" value="1"/>
</dbReference>
<comment type="caution">
    <text evidence="3">The sequence shown here is derived from an EMBL/GenBank/DDBJ whole genome shotgun (WGS) entry which is preliminary data.</text>
</comment>
<evidence type="ECO:0000256" key="1">
    <source>
        <dbReference type="ARBA" id="ARBA00004196"/>
    </source>
</evidence>
<dbReference type="RefSeq" id="WP_377307186.1">
    <property type="nucleotide sequence ID" value="NZ_JALJQZ010000038.1"/>
</dbReference>
<evidence type="ECO:0000259" key="2">
    <source>
        <dbReference type="Pfam" id="PF07940"/>
    </source>
</evidence>
<dbReference type="InterPro" id="IPR008929">
    <property type="entry name" value="Chondroitin_lyas"/>
</dbReference>
<dbReference type="Gene3D" id="2.70.98.70">
    <property type="match status" value="1"/>
</dbReference>